<comment type="caution">
    <text evidence="1">The sequence shown here is derived from an EMBL/GenBank/DDBJ whole genome shotgun (WGS) entry which is preliminary data.</text>
</comment>
<keyword evidence="2" id="KW-1185">Reference proteome</keyword>
<dbReference type="EMBL" id="CM045767">
    <property type="protein sequence ID" value="KAI7996524.1"/>
    <property type="molecule type" value="Genomic_DNA"/>
</dbReference>
<organism evidence="1 2">
    <name type="scientific">Camellia lanceoleosa</name>
    <dbReference type="NCBI Taxonomy" id="1840588"/>
    <lineage>
        <taxon>Eukaryota</taxon>
        <taxon>Viridiplantae</taxon>
        <taxon>Streptophyta</taxon>
        <taxon>Embryophyta</taxon>
        <taxon>Tracheophyta</taxon>
        <taxon>Spermatophyta</taxon>
        <taxon>Magnoliopsida</taxon>
        <taxon>eudicotyledons</taxon>
        <taxon>Gunneridae</taxon>
        <taxon>Pentapetalae</taxon>
        <taxon>asterids</taxon>
        <taxon>Ericales</taxon>
        <taxon>Theaceae</taxon>
        <taxon>Camellia</taxon>
    </lineage>
</organism>
<evidence type="ECO:0000313" key="2">
    <source>
        <dbReference type="Proteomes" id="UP001060215"/>
    </source>
</evidence>
<accession>A0ACC0G6R2</accession>
<evidence type="ECO:0000313" key="1">
    <source>
        <dbReference type="EMBL" id="KAI7996524.1"/>
    </source>
</evidence>
<dbReference type="Proteomes" id="UP001060215">
    <property type="component" value="Chromosome 10"/>
</dbReference>
<gene>
    <name evidence="1" type="ORF">LOK49_LG10G01188</name>
</gene>
<sequence>MGLPEVGEVSVDARSGGMGFFVTIWIAAVMFKSNDILQKQTTLKGERKIPILIGISFVFGLHVIVVYWWYWNDDILYPLIMVPPTAIPPFWHAIFVIMAAMVLKCILLTYYKNSRGRNYRRQGQMLTLVEYLLLLYRALLPAPVWYRFFLNKEYGSLFSSLMTGLYLTFKLTSVVDKVQSFFAALKALSRKESYYDTLVQQAAMVLKCILLMYYKNSRGRNYRSNANFGGVVARYISALLPTPMQYRFFLNKEYGSLFSSLMTGLYLTFKLTSVVEKVQSFFAALKALFRKESHYGAYATSEQVREGKNMPTVQSFGETCRSQIIR</sequence>
<reference evidence="1 2" key="1">
    <citation type="journal article" date="2022" name="Plant J.">
        <title>Chromosome-level genome of Camellia lanceoleosa provides a valuable resource for understanding genome evolution and self-incompatibility.</title>
        <authorList>
            <person name="Gong W."/>
            <person name="Xiao S."/>
            <person name="Wang L."/>
            <person name="Liao Z."/>
            <person name="Chang Y."/>
            <person name="Mo W."/>
            <person name="Hu G."/>
            <person name="Li W."/>
            <person name="Zhao G."/>
            <person name="Zhu H."/>
            <person name="Hu X."/>
            <person name="Ji K."/>
            <person name="Xiang X."/>
            <person name="Song Q."/>
            <person name="Yuan D."/>
            <person name="Jin S."/>
            <person name="Zhang L."/>
        </authorList>
    </citation>
    <scope>NUCLEOTIDE SEQUENCE [LARGE SCALE GENOMIC DNA]</scope>
    <source>
        <strain evidence="1">SQ_2022a</strain>
    </source>
</reference>
<proteinExistence type="predicted"/>
<name>A0ACC0G6R2_9ERIC</name>
<protein>
    <submittedName>
        <fullName evidence="1">Uncharacterized protein</fullName>
    </submittedName>
</protein>